<dbReference type="PATRIC" id="fig|1116472.3.peg.2355"/>
<evidence type="ECO:0000256" key="6">
    <source>
        <dbReference type="PROSITE-ProRule" id="PRU00277"/>
    </source>
</evidence>
<dbReference type="PROSITE" id="PS50059">
    <property type="entry name" value="FKBP_PPIASE"/>
    <property type="match status" value="1"/>
</dbReference>
<dbReference type="InterPro" id="IPR001179">
    <property type="entry name" value="PPIase_FKBP_dom"/>
</dbReference>
<dbReference type="Proteomes" id="UP000017842">
    <property type="component" value="Unassembled WGS sequence"/>
</dbReference>
<dbReference type="Pfam" id="PF00254">
    <property type="entry name" value="FKBP_C"/>
    <property type="match status" value="1"/>
</dbReference>
<proteinExistence type="inferred from homology"/>
<evidence type="ECO:0000256" key="5">
    <source>
        <dbReference type="ARBA" id="ARBA00023235"/>
    </source>
</evidence>
<evidence type="ECO:0000259" key="9">
    <source>
        <dbReference type="PROSITE" id="PS50059"/>
    </source>
</evidence>
<evidence type="ECO:0000313" key="11">
    <source>
        <dbReference type="Proteomes" id="UP000017842"/>
    </source>
</evidence>
<sequence length="161" mass="17226">MQKIHTQFLSVLFIIAIGFTMLSFANAGTPDENKAAGEKFLAENAKKPNIKTTASGLQYEVLTPGTGKTNPTATDNVTVHYKGTSIDGKEFDSSYSRGEPTSFPLNGVIPGWTEGVQLMTEGAKYKFYIPSALAYGENGAGGAIGPNEALIFEVELIKINK</sequence>
<dbReference type="GO" id="GO:0003755">
    <property type="term" value="F:peptidyl-prolyl cis-trans isomerase activity"/>
    <property type="evidence" value="ECO:0007669"/>
    <property type="project" value="UniProtKB-UniRule"/>
</dbReference>
<evidence type="ECO:0000256" key="8">
    <source>
        <dbReference type="SAM" id="SignalP"/>
    </source>
</evidence>
<organism evidence="10 11">
    <name type="scientific">Methyloglobulus morosus KoM1</name>
    <dbReference type="NCBI Taxonomy" id="1116472"/>
    <lineage>
        <taxon>Bacteria</taxon>
        <taxon>Pseudomonadati</taxon>
        <taxon>Pseudomonadota</taxon>
        <taxon>Gammaproteobacteria</taxon>
        <taxon>Methylococcales</taxon>
        <taxon>Methylococcaceae</taxon>
        <taxon>Methyloglobulus</taxon>
    </lineage>
</organism>
<dbReference type="FunFam" id="3.10.50.40:FF:000045">
    <property type="entry name" value="Peptidyl-prolyl cis-trans isomerase"/>
    <property type="match status" value="1"/>
</dbReference>
<dbReference type="OrthoDB" id="9814548at2"/>
<dbReference type="InterPro" id="IPR046357">
    <property type="entry name" value="PPIase_dom_sf"/>
</dbReference>
<dbReference type="AlphaFoldDB" id="V5BVL2"/>
<dbReference type="STRING" id="1116472.MGMO_85c00390"/>
<evidence type="ECO:0000313" key="10">
    <source>
        <dbReference type="EMBL" id="ESS71914.1"/>
    </source>
</evidence>
<dbReference type="PANTHER" id="PTHR43811:SF19">
    <property type="entry name" value="39 KDA FK506-BINDING NUCLEAR PROTEIN"/>
    <property type="match status" value="1"/>
</dbReference>
<dbReference type="PANTHER" id="PTHR43811">
    <property type="entry name" value="FKBP-TYPE PEPTIDYL-PROLYL CIS-TRANS ISOMERASE FKPA"/>
    <property type="match status" value="1"/>
</dbReference>
<accession>V5BVL2</accession>
<comment type="similarity">
    <text evidence="2 7">Belongs to the FKBP-type PPIase family.</text>
</comment>
<evidence type="ECO:0000256" key="2">
    <source>
        <dbReference type="ARBA" id="ARBA00006577"/>
    </source>
</evidence>
<dbReference type="Gene3D" id="3.10.50.40">
    <property type="match status" value="1"/>
</dbReference>
<keyword evidence="11" id="KW-1185">Reference proteome</keyword>
<name>V5BVL2_9GAMM</name>
<evidence type="ECO:0000256" key="1">
    <source>
        <dbReference type="ARBA" id="ARBA00000971"/>
    </source>
</evidence>
<comment type="catalytic activity">
    <reaction evidence="1 6 7">
        <text>[protein]-peptidylproline (omega=180) = [protein]-peptidylproline (omega=0)</text>
        <dbReference type="Rhea" id="RHEA:16237"/>
        <dbReference type="Rhea" id="RHEA-COMP:10747"/>
        <dbReference type="Rhea" id="RHEA-COMP:10748"/>
        <dbReference type="ChEBI" id="CHEBI:83833"/>
        <dbReference type="ChEBI" id="CHEBI:83834"/>
        <dbReference type="EC" id="5.2.1.8"/>
    </reaction>
</comment>
<dbReference type="EMBL" id="AYLO01000082">
    <property type="protein sequence ID" value="ESS71914.1"/>
    <property type="molecule type" value="Genomic_DNA"/>
</dbReference>
<evidence type="ECO:0000256" key="7">
    <source>
        <dbReference type="RuleBase" id="RU003915"/>
    </source>
</evidence>
<dbReference type="EC" id="5.2.1.8" evidence="7"/>
<dbReference type="eggNOG" id="COG0545">
    <property type="taxonomic scope" value="Bacteria"/>
</dbReference>
<feature type="signal peptide" evidence="8">
    <location>
        <begin position="1"/>
        <end position="27"/>
    </location>
</feature>
<reference evidence="10 11" key="1">
    <citation type="journal article" date="2013" name="Genome Announc.">
        <title>Draft Genome Sequence of the Methanotrophic Gammaproteobacterium Methyloglobulus morosus DSM 22980 Strain KoM1.</title>
        <authorList>
            <person name="Poehlein A."/>
            <person name="Deutzmann J.S."/>
            <person name="Daniel R."/>
            <person name="Simeonova D.D."/>
        </authorList>
    </citation>
    <scope>NUCLEOTIDE SEQUENCE [LARGE SCALE GENOMIC DNA]</scope>
    <source>
        <strain evidence="10 11">KoM1</strain>
    </source>
</reference>
<protein>
    <recommendedName>
        <fullName evidence="7">Peptidyl-prolyl cis-trans isomerase</fullName>
        <ecNumber evidence="7">5.2.1.8</ecNumber>
    </recommendedName>
</protein>
<keyword evidence="3 8" id="KW-0732">Signal</keyword>
<evidence type="ECO:0000256" key="3">
    <source>
        <dbReference type="ARBA" id="ARBA00022729"/>
    </source>
</evidence>
<dbReference type="SUPFAM" id="SSF54534">
    <property type="entry name" value="FKBP-like"/>
    <property type="match status" value="1"/>
</dbReference>
<keyword evidence="4 6" id="KW-0697">Rotamase</keyword>
<feature type="chain" id="PRO_5004731689" description="Peptidyl-prolyl cis-trans isomerase" evidence="8">
    <location>
        <begin position="28"/>
        <end position="161"/>
    </location>
</feature>
<dbReference type="GO" id="GO:0006457">
    <property type="term" value="P:protein folding"/>
    <property type="evidence" value="ECO:0007669"/>
    <property type="project" value="InterPro"/>
</dbReference>
<dbReference type="Pfam" id="PF01346">
    <property type="entry name" value="FKBP_N"/>
    <property type="match status" value="1"/>
</dbReference>
<dbReference type="InterPro" id="IPR000774">
    <property type="entry name" value="PPIase_FKBP_N"/>
</dbReference>
<keyword evidence="5 6" id="KW-0413">Isomerase</keyword>
<feature type="domain" description="PPIase FKBP-type" evidence="9">
    <location>
        <begin position="74"/>
        <end position="160"/>
    </location>
</feature>
<gene>
    <name evidence="10" type="primary">fkpA</name>
    <name evidence="10" type="ORF">MGMO_85c00390</name>
</gene>
<comment type="caution">
    <text evidence="10">The sequence shown here is derived from an EMBL/GenBank/DDBJ whole genome shotgun (WGS) entry which is preliminary data.</text>
</comment>
<evidence type="ECO:0000256" key="4">
    <source>
        <dbReference type="ARBA" id="ARBA00023110"/>
    </source>
</evidence>